<evidence type="ECO:0000256" key="3">
    <source>
        <dbReference type="ARBA" id="ARBA00022553"/>
    </source>
</evidence>
<dbReference type="PANTHER" id="PTHR43771">
    <property type="entry name" value="PHOSPHOMANNOMUTASE"/>
    <property type="match status" value="1"/>
</dbReference>
<evidence type="ECO:0000256" key="4">
    <source>
        <dbReference type="ARBA" id="ARBA00022723"/>
    </source>
</evidence>
<accession>X0ZX92</accession>
<protein>
    <recommendedName>
        <fullName evidence="7">Alpha-D-phosphohexomutase alpha/beta/alpha domain-containing protein</fullName>
    </recommendedName>
</protein>
<organism evidence="8">
    <name type="scientific">marine sediment metagenome</name>
    <dbReference type="NCBI Taxonomy" id="412755"/>
    <lineage>
        <taxon>unclassified sequences</taxon>
        <taxon>metagenomes</taxon>
        <taxon>ecological metagenomes</taxon>
    </lineage>
</organism>
<gene>
    <name evidence="8" type="ORF">S01H4_17529</name>
</gene>
<dbReference type="PANTHER" id="PTHR43771:SF1">
    <property type="entry name" value="PHOSPHOMANNOMUTASE"/>
    <property type="match status" value="1"/>
</dbReference>
<reference evidence="8" key="1">
    <citation type="journal article" date="2014" name="Front. Microbiol.">
        <title>High frequency of phylogenetically diverse reductive dehalogenase-homologous genes in deep subseafloor sedimentary metagenomes.</title>
        <authorList>
            <person name="Kawai M."/>
            <person name="Futagami T."/>
            <person name="Toyoda A."/>
            <person name="Takaki Y."/>
            <person name="Nishi S."/>
            <person name="Hori S."/>
            <person name="Arai W."/>
            <person name="Tsubouchi T."/>
            <person name="Morono Y."/>
            <person name="Uchiyama I."/>
            <person name="Ito T."/>
            <person name="Fujiyama A."/>
            <person name="Inagaki F."/>
            <person name="Takami H."/>
        </authorList>
    </citation>
    <scope>NUCLEOTIDE SEQUENCE</scope>
    <source>
        <strain evidence="8">Expedition CK06-06</strain>
    </source>
</reference>
<sequence length="74" mass="7669">MPKLFGTFGVRGVVNQELTPEFGFEMGLALATYMKGSGKVAVGYDTRTSSVMFEQAITAGLISGGCDVVAIGTS</sequence>
<evidence type="ECO:0000256" key="5">
    <source>
        <dbReference type="ARBA" id="ARBA00022842"/>
    </source>
</evidence>
<dbReference type="Pfam" id="PF02878">
    <property type="entry name" value="PGM_PMM_I"/>
    <property type="match status" value="1"/>
</dbReference>
<keyword evidence="3" id="KW-0597">Phosphoprotein</keyword>
<evidence type="ECO:0000256" key="1">
    <source>
        <dbReference type="ARBA" id="ARBA00001946"/>
    </source>
</evidence>
<keyword evidence="6" id="KW-0413">Isomerase</keyword>
<keyword evidence="5" id="KW-0460">Magnesium</keyword>
<dbReference type="SUPFAM" id="SSF53738">
    <property type="entry name" value="Phosphoglucomutase, first 3 domains"/>
    <property type="match status" value="1"/>
</dbReference>
<dbReference type="EMBL" id="BART01007732">
    <property type="protein sequence ID" value="GAG62502.1"/>
    <property type="molecule type" value="Genomic_DNA"/>
</dbReference>
<comment type="similarity">
    <text evidence="2">Belongs to the phosphohexose mutase family.</text>
</comment>
<feature type="domain" description="Alpha-D-phosphohexomutase alpha/beta/alpha" evidence="7">
    <location>
        <begin position="3"/>
        <end position="72"/>
    </location>
</feature>
<evidence type="ECO:0000259" key="7">
    <source>
        <dbReference type="Pfam" id="PF02878"/>
    </source>
</evidence>
<dbReference type="GO" id="GO:0005975">
    <property type="term" value="P:carbohydrate metabolic process"/>
    <property type="evidence" value="ECO:0007669"/>
    <property type="project" value="InterPro"/>
</dbReference>
<keyword evidence="4" id="KW-0479">Metal-binding</keyword>
<feature type="non-terminal residue" evidence="8">
    <location>
        <position position="74"/>
    </location>
</feature>
<dbReference type="GO" id="GO:0046872">
    <property type="term" value="F:metal ion binding"/>
    <property type="evidence" value="ECO:0007669"/>
    <property type="project" value="UniProtKB-KW"/>
</dbReference>
<comment type="caution">
    <text evidence="8">The sequence shown here is derived from an EMBL/GenBank/DDBJ whole genome shotgun (WGS) entry which is preliminary data.</text>
</comment>
<dbReference type="InterPro" id="IPR005844">
    <property type="entry name" value="A-D-PHexomutase_a/b/a-I"/>
</dbReference>
<dbReference type="GO" id="GO:0016868">
    <property type="term" value="F:intramolecular phosphotransferase activity"/>
    <property type="evidence" value="ECO:0007669"/>
    <property type="project" value="InterPro"/>
</dbReference>
<dbReference type="InterPro" id="IPR016055">
    <property type="entry name" value="A-D-PHexomutase_a/b/a-I/II/III"/>
</dbReference>
<evidence type="ECO:0000313" key="8">
    <source>
        <dbReference type="EMBL" id="GAG62502.1"/>
    </source>
</evidence>
<evidence type="ECO:0000256" key="2">
    <source>
        <dbReference type="ARBA" id="ARBA00010231"/>
    </source>
</evidence>
<dbReference type="AlphaFoldDB" id="X0ZX92"/>
<comment type="cofactor">
    <cofactor evidence="1">
        <name>Mg(2+)</name>
        <dbReference type="ChEBI" id="CHEBI:18420"/>
    </cofactor>
</comment>
<evidence type="ECO:0000256" key="6">
    <source>
        <dbReference type="ARBA" id="ARBA00023235"/>
    </source>
</evidence>
<name>X0ZX92_9ZZZZ</name>
<dbReference type="Gene3D" id="3.40.120.10">
    <property type="entry name" value="Alpha-D-Glucose-1,6-Bisphosphate, subunit A, domain 3"/>
    <property type="match status" value="1"/>
</dbReference>
<proteinExistence type="inferred from homology"/>